<organism evidence="1 2">
    <name type="scientific">Antrihabitans stalactiti</name>
    <dbReference type="NCBI Taxonomy" id="2584121"/>
    <lineage>
        <taxon>Bacteria</taxon>
        <taxon>Bacillati</taxon>
        <taxon>Actinomycetota</taxon>
        <taxon>Actinomycetes</taxon>
        <taxon>Mycobacteriales</taxon>
        <taxon>Nocardiaceae</taxon>
        <taxon>Antrihabitans</taxon>
    </lineage>
</organism>
<evidence type="ECO:0000313" key="2">
    <source>
        <dbReference type="Proteomes" id="UP000535543"/>
    </source>
</evidence>
<name>A0A848KQA9_9NOCA</name>
<evidence type="ECO:0000313" key="1">
    <source>
        <dbReference type="EMBL" id="NMN98782.1"/>
    </source>
</evidence>
<reference evidence="1 2" key="2">
    <citation type="submission" date="2020-06" db="EMBL/GenBank/DDBJ databases">
        <title>Antribacter stalactiti gen. nov., sp. nov., a new member of the family Nacardiaceae isolated from a cave.</title>
        <authorList>
            <person name="Kim I.S."/>
        </authorList>
    </citation>
    <scope>NUCLEOTIDE SEQUENCE [LARGE SCALE GENOMIC DNA]</scope>
    <source>
        <strain evidence="1 2">YC2-7</strain>
    </source>
</reference>
<dbReference type="Proteomes" id="UP000535543">
    <property type="component" value="Unassembled WGS sequence"/>
</dbReference>
<comment type="caution">
    <text evidence="1">The sequence shown here is derived from an EMBL/GenBank/DDBJ whole genome shotgun (WGS) entry which is preliminary data.</text>
</comment>
<dbReference type="AlphaFoldDB" id="A0A848KQA9"/>
<dbReference type="RefSeq" id="WP_169593421.1">
    <property type="nucleotide sequence ID" value="NZ_VCQU01000012.1"/>
</dbReference>
<keyword evidence="2" id="KW-1185">Reference proteome</keyword>
<reference evidence="1 2" key="1">
    <citation type="submission" date="2019-05" db="EMBL/GenBank/DDBJ databases">
        <authorList>
            <person name="Lee S.D."/>
        </authorList>
    </citation>
    <scope>NUCLEOTIDE SEQUENCE [LARGE SCALE GENOMIC DNA]</scope>
    <source>
        <strain evidence="1 2">YC2-7</strain>
    </source>
</reference>
<dbReference type="EMBL" id="VCQU01000012">
    <property type="protein sequence ID" value="NMN98782.1"/>
    <property type="molecule type" value="Genomic_DNA"/>
</dbReference>
<gene>
    <name evidence="1" type="ORF">FGL95_27485</name>
</gene>
<accession>A0A848KQA9</accession>
<sequence>MNHTIDTSDLDLAIKALAEALQPKPTLSRVEQLHRFMSPCYGAKANAAEALVVLSHTSLG</sequence>
<proteinExistence type="predicted"/>
<protein>
    <submittedName>
        <fullName evidence="1">Uncharacterized protein</fullName>
    </submittedName>
</protein>